<evidence type="ECO:0000259" key="7">
    <source>
        <dbReference type="Pfam" id="PF00892"/>
    </source>
</evidence>
<dbReference type="PANTHER" id="PTHR32322">
    <property type="entry name" value="INNER MEMBRANE TRANSPORTER"/>
    <property type="match status" value="1"/>
</dbReference>
<accession>A0A081G209</accession>
<dbReference type="SUPFAM" id="SSF103481">
    <property type="entry name" value="Multidrug resistance efflux transporter EmrE"/>
    <property type="match status" value="2"/>
</dbReference>
<dbReference type="Pfam" id="PF00892">
    <property type="entry name" value="EamA"/>
    <property type="match status" value="2"/>
</dbReference>
<name>A0A081G209_9GAMM</name>
<protein>
    <recommendedName>
        <fullName evidence="7">EamA domain-containing protein</fullName>
    </recommendedName>
</protein>
<feature type="transmembrane region" description="Helical" evidence="6">
    <location>
        <begin position="76"/>
        <end position="97"/>
    </location>
</feature>
<feature type="transmembrane region" description="Helical" evidence="6">
    <location>
        <begin position="131"/>
        <end position="149"/>
    </location>
</feature>
<organism evidence="8 9">
    <name type="scientific">Marinobacterium lacunae</name>
    <dbReference type="NCBI Taxonomy" id="1232683"/>
    <lineage>
        <taxon>Bacteria</taxon>
        <taxon>Pseudomonadati</taxon>
        <taxon>Pseudomonadota</taxon>
        <taxon>Gammaproteobacteria</taxon>
        <taxon>Oceanospirillales</taxon>
        <taxon>Oceanospirillaceae</taxon>
        <taxon>Marinobacterium</taxon>
    </lineage>
</organism>
<evidence type="ECO:0000256" key="1">
    <source>
        <dbReference type="ARBA" id="ARBA00004651"/>
    </source>
</evidence>
<feature type="transmembrane region" description="Helical" evidence="6">
    <location>
        <begin position="51"/>
        <end position="70"/>
    </location>
</feature>
<feature type="transmembrane region" description="Helical" evidence="6">
    <location>
        <begin position="227"/>
        <end position="246"/>
    </location>
</feature>
<evidence type="ECO:0000313" key="9">
    <source>
        <dbReference type="Proteomes" id="UP000028252"/>
    </source>
</evidence>
<feature type="domain" description="EamA" evidence="7">
    <location>
        <begin position="134"/>
        <end position="269"/>
    </location>
</feature>
<dbReference type="Proteomes" id="UP000028252">
    <property type="component" value="Unassembled WGS sequence"/>
</dbReference>
<evidence type="ECO:0000313" key="8">
    <source>
        <dbReference type="EMBL" id="KEA64814.1"/>
    </source>
</evidence>
<dbReference type="InterPro" id="IPR000620">
    <property type="entry name" value="EamA_dom"/>
</dbReference>
<feature type="domain" description="EamA" evidence="7">
    <location>
        <begin position="1"/>
        <end position="124"/>
    </location>
</feature>
<keyword evidence="4 6" id="KW-1133">Transmembrane helix</keyword>
<dbReference type="EMBL" id="JMQN01000015">
    <property type="protein sequence ID" value="KEA64814.1"/>
    <property type="molecule type" value="Genomic_DNA"/>
</dbReference>
<comment type="subcellular location">
    <subcellularLocation>
        <location evidence="1">Cell membrane</location>
        <topology evidence="1">Multi-pass membrane protein</topology>
    </subcellularLocation>
</comment>
<gene>
    <name evidence="8" type="ORF">ADIMK_1267</name>
</gene>
<dbReference type="eggNOG" id="COG0697">
    <property type="taxonomic scope" value="Bacteria"/>
</dbReference>
<feature type="transmembrane region" description="Helical" evidence="6">
    <location>
        <begin position="161"/>
        <end position="184"/>
    </location>
</feature>
<evidence type="ECO:0000256" key="2">
    <source>
        <dbReference type="ARBA" id="ARBA00022475"/>
    </source>
</evidence>
<evidence type="ECO:0000256" key="5">
    <source>
        <dbReference type="ARBA" id="ARBA00023136"/>
    </source>
</evidence>
<dbReference type="Gene3D" id="1.10.3730.20">
    <property type="match status" value="1"/>
</dbReference>
<reference evidence="8 9" key="1">
    <citation type="submission" date="2014-04" db="EMBL/GenBank/DDBJ databases">
        <title>Marinobacterium kochiensis sp. nov., isolated from sediment sample collected from Kochi backwaters in Kerala, India.</title>
        <authorList>
            <person name="Singh A."/>
            <person name="Pinnaka A.K."/>
        </authorList>
    </citation>
    <scope>NUCLEOTIDE SEQUENCE [LARGE SCALE GENOMIC DNA]</scope>
    <source>
        <strain evidence="8 9">AK27</strain>
    </source>
</reference>
<dbReference type="AlphaFoldDB" id="A0A081G209"/>
<dbReference type="STRING" id="1232683.ADIMK_1267"/>
<feature type="transmembrane region" description="Helical" evidence="6">
    <location>
        <begin position="196"/>
        <end position="215"/>
    </location>
</feature>
<dbReference type="PANTHER" id="PTHR32322:SF18">
    <property type="entry name" value="S-ADENOSYLMETHIONINE_S-ADENOSYLHOMOCYSTEINE TRANSPORTER"/>
    <property type="match status" value="1"/>
</dbReference>
<evidence type="ECO:0000256" key="4">
    <source>
        <dbReference type="ARBA" id="ARBA00022989"/>
    </source>
</evidence>
<evidence type="ECO:0000256" key="3">
    <source>
        <dbReference type="ARBA" id="ARBA00022692"/>
    </source>
</evidence>
<dbReference type="PATRIC" id="fig|1232683.4.peg.1257"/>
<dbReference type="InterPro" id="IPR050638">
    <property type="entry name" value="AA-Vitamin_Transporters"/>
</dbReference>
<dbReference type="InterPro" id="IPR037185">
    <property type="entry name" value="EmrE-like"/>
</dbReference>
<sequence length="285" mass="30994">MWGLLPVVSKQAYASIPVLVCAALSALVTALFFAAWLTLRGEWRELLCKEALASSLISGIGIGVLYYGLVFWGQSMVPASTTSVLLLMEVFFSMLLLRLMGHERLSRRQGVGGAVMVLGAVLVLAPDSLSFIGKGELILLVAVAIPPFANFHMQKARKLVGVGSILFLRSCISCAVLWLMALSFETLPSVTDMMSAAPWVLINGLLILGVSKILWVEAIHRIPISKAVSMNSISPLVTLAVAYWLLDERADWYQWLGCIPLSLGCWLLVSRPGRPTEPLVAKRDA</sequence>
<dbReference type="GO" id="GO:0005886">
    <property type="term" value="C:plasma membrane"/>
    <property type="evidence" value="ECO:0007669"/>
    <property type="project" value="UniProtKB-SubCell"/>
</dbReference>
<keyword evidence="3 6" id="KW-0812">Transmembrane</keyword>
<evidence type="ECO:0000256" key="6">
    <source>
        <dbReference type="SAM" id="Phobius"/>
    </source>
</evidence>
<feature type="transmembrane region" description="Helical" evidence="6">
    <location>
        <begin position="109"/>
        <end position="125"/>
    </location>
</feature>
<comment type="caution">
    <text evidence="8">The sequence shown here is derived from an EMBL/GenBank/DDBJ whole genome shotgun (WGS) entry which is preliminary data.</text>
</comment>
<keyword evidence="5 6" id="KW-0472">Membrane</keyword>
<keyword evidence="9" id="KW-1185">Reference proteome</keyword>
<proteinExistence type="predicted"/>
<keyword evidence="2" id="KW-1003">Cell membrane</keyword>
<feature type="transmembrane region" description="Helical" evidence="6">
    <location>
        <begin position="12"/>
        <end position="39"/>
    </location>
</feature>